<feature type="region of interest" description="Disordered" evidence="9">
    <location>
        <begin position="1598"/>
        <end position="1637"/>
    </location>
</feature>
<dbReference type="CDD" id="cd00030">
    <property type="entry name" value="C2"/>
    <property type="match status" value="1"/>
</dbReference>
<keyword evidence="8 10" id="KW-0472">Membrane</keyword>
<dbReference type="CDD" id="cd21678">
    <property type="entry name" value="SMP_TCB"/>
    <property type="match status" value="1"/>
</dbReference>
<dbReference type="InterPro" id="IPR035892">
    <property type="entry name" value="C2_domain_sf"/>
</dbReference>
<dbReference type="InterPro" id="IPR037761">
    <property type="entry name" value="C2A_Tricalbin"/>
</dbReference>
<dbReference type="PIRSF" id="PIRSF037232">
    <property type="entry name" value="Tricalbin"/>
    <property type="match status" value="1"/>
</dbReference>
<dbReference type="InterPro" id="IPR056910">
    <property type="entry name" value="TCB1-3_C2"/>
</dbReference>
<dbReference type="PANTHER" id="PTHR46980">
    <property type="entry name" value="TRICALBIN-1-RELATED"/>
    <property type="match status" value="1"/>
</dbReference>
<evidence type="ECO:0000313" key="14">
    <source>
        <dbReference type="Proteomes" id="UP001565368"/>
    </source>
</evidence>
<evidence type="ECO:0000256" key="8">
    <source>
        <dbReference type="ARBA" id="ARBA00023136"/>
    </source>
</evidence>
<dbReference type="PANTHER" id="PTHR46980:SF2">
    <property type="entry name" value="TRICALBIN-1-RELATED"/>
    <property type="match status" value="1"/>
</dbReference>
<name>A0ABR3QDC2_9TREE</name>
<evidence type="ECO:0000259" key="11">
    <source>
        <dbReference type="PROSITE" id="PS50004"/>
    </source>
</evidence>
<keyword evidence="6" id="KW-0445">Lipid transport</keyword>
<feature type="domain" description="SMP-LTD" evidence="12">
    <location>
        <begin position="338"/>
        <end position="543"/>
    </location>
</feature>
<feature type="region of interest" description="Disordered" evidence="9">
    <location>
        <begin position="1"/>
        <end position="33"/>
    </location>
</feature>
<dbReference type="RefSeq" id="XP_069212599.1">
    <property type="nucleotide sequence ID" value="XM_069349055.1"/>
</dbReference>
<reference evidence="13 14" key="1">
    <citation type="submission" date="2023-08" db="EMBL/GenBank/DDBJ databases">
        <title>Annotated Genome Sequence of Vanrija albida AlHP1.</title>
        <authorList>
            <person name="Herzog R."/>
        </authorList>
    </citation>
    <scope>NUCLEOTIDE SEQUENCE [LARGE SCALE GENOMIC DNA]</scope>
    <source>
        <strain evidence="13 14">AlHP1</strain>
    </source>
</reference>
<evidence type="ECO:0000256" key="10">
    <source>
        <dbReference type="SAM" id="Phobius"/>
    </source>
</evidence>
<dbReference type="Gene3D" id="2.60.40.150">
    <property type="entry name" value="C2 domain"/>
    <property type="match status" value="5"/>
</dbReference>
<dbReference type="PROSITE" id="PS50004">
    <property type="entry name" value="C2"/>
    <property type="match status" value="5"/>
</dbReference>
<dbReference type="SMART" id="SM00239">
    <property type="entry name" value="C2"/>
    <property type="match status" value="5"/>
</dbReference>
<proteinExistence type="predicted"/>
<dbReference type="PROSITE" id="PS51847">
    <property type="entry name" value="SMP"/>
    <property type="match status" value="1"/>
</dbReference>
<keyword evidence="5 10" id="KW-1133">Transmembrane helix</keyword>
<feature type="domain" description="C2" evidence="11">
    <location>
        <begin position="539"/>
        <end position="657"/>
    </location>
</feature>
<organism evidence="13 14">
    <name type="scientific">Vanrija albida</name>
    <dbReference type="NCBI Taxonomy" id="181172"/>
    <lineage>
        <taxon>Eukaryota</taxon>
        <taxon>Fungi</taxon>
        <taxon>Dikarya</taxon>
        <taxon>Basidiomycota</taxon>
        <taxon>Agaricomycotina</taxon>
        <taxon>Tremellomycetes</taxon>
        <taxon>Trichosporonales</taxon>
        <taxon>Trichosporonaceae</taxon>
        <taxon>Vanrija</taxon>
    </lineage>
</organism>
<feature type="compositionally biased region" description="Low complexity" evidence="9">
    <location>
        <begin position="1015"/>
        <end position="1044"/>
    </location>
</feature>
<dbReference type="GeneID" id="95981445"/>
<keyword evidence="4" id="KW-0677">Repeat</keyword>
<evidence type="ECO:0000256" key="7">
    <source>
        <dbReference type="ARBA" id="ARBA00023121"/>
    </source>
</evidence>
<dbReference type="SUPFAM" id="SSF49562">
    <property type="entry name" value="C2 domain (Calcium/lipid-binding domain, CaLB)"/>
    <property type="match status" value="5"/>
</dbReference>
<dbReference type="InterPro" id="IPR000008">
    <property type="entry name" value="C2_dom"/>
</dbReference>
<dbReference type="EMBL" id="JBBXJM010000001">
    <property type="protein sequence ID" value="KAL1412655.1"/>
    <property type="molecule type" value="Genomic_DNA"/>
</dbReference>
<accession>A0ABR3QDC2</accession>
<evidence type="ECO:0000259" key="12">
    <source>
        <dbReference type="PROSITE" id="PS51847"/>
    </source>
</evidence>
<dbReference type="InterPro" id="IPR017147">
    <property type="entry name" value="Tricalbin"/>
</dbReference>
<dbReference type="CDD" id="cd04040">
    <property type="entry name" value="C2D_Tricalbin-like"/>
    <property type="match status" value="1"/>
</dbReference>
<comment type="caution">
    <text evidence="13">The sequence shown here is derived from an EMBL/GenBank/DDBJ whole genome shotgun (WGS) entry which is preliminary data.</text>
</comment>
<comment type="subcellular location">
    <subcellularLocation>
        <location evidence="1">Membrane</location>
    </subcellularLocation>
</comment>
<evidence type="ECO:0000256" key="5">
    <source>
        <dbReference type="ARBA" id="ARBA00022989"/>
    </source>
</evidence>
<evidence type="ECO:0000256" key="9">
    <source>
        <dbReference type="SAM" id="MobiDB-lite"/>
    </source>
</evidence>
<sequence length="1637" mass="172536">MASEPKVNDFAQSNGAGAGNVNPNNANPANIPAKDKAAIANAVAPDAAQGQPVHVFDPNAKPEEKAAAAKRGGFIGGAAKGVFGAPKALGKGVVNVGQGVTKGVVNVGNQGVGAVGSVGRGVVDATGKVAKGAVDVTGSVAGGARDLGTGVVGAGASGVKNLVGNVPGMGALKDDKSNRAVAVGIDTSSAGAPVPTVTIEDAEKTTVAAAKPPTENDIPGTIPMTVLPGVPDWMPIGWKQVAGIEGRGIPDAKTAEQLDILSNFLSDQYYGQWYHNAGVIVFAVVATRLATALRLSWAWVCIILAICATFYTISIKRTRVRARDDIQRELVKTRLITETESADWLNGFLDRFWLIYEPVLSATIVGSVDAALVASTPGFLDSIRLTTFTLGNKAPRIDYVRTFPKTPDDVVVMDWALSFTPNDIQDITPRQAAKRINPKIVLTVRVGKGVVSAGMPIMVEDINFSGKMRIKLQLMTAFPHVQRVEMSFLEEPMFDFVLKPIGGETFGFDIASMPGLAPFIRSQVHGALRPMMYDPNVFTLDLEQMLAGAPLDAASGVVKVTILDGKGFTASKLGGGAPDPYVAVALGAKPPVARTKIINGTTTPTFNETQFILIKSLNDVLNFNVFDYNEHRPDSLLGTVSQELKVLGDDAEQEGIVGHVLDGGKEKGQLRYDLSYFPVLQPTKRPDGTLEPPPESNTGIARITVHGAKDFDKSGDINSVANVFLGNSKTPVLTTDTAKKTNNPAWESHTEFLVSDKNASVITVNISDSKTQSNLGRVSVKLMDIIASKEKGNDWFPLAGTKAGKIRLSADFRPVAMAGAIDSAAAYTAPIGILRLWIKNAQDVKNVELGGKSDPYVRVQSNNKTLARTEVINNNLNPEWDQIVYVPVHSLRQRVTLELMDYENVGKDRSLGYVELNVADCAEPNPEDVEWPYKSTGSLTRSDKIFLGKANQYKGTLNYEVDFKPAISLRGGVSFDAKKNELEVAAEQKKAKEAANGANGATAAAGAAASAAAPSDVAPAPSKSDPAPTATAAVAKEAVDPAKANAPSTKDAKEGDEETAAADPEVGVELTSEELLGFQSGIIVFQIISGRLARKGALEIMLDDGYWPVYTSDKARSTHATWDQVGEGFVRELDFGRVWLRINANDLDSKEDIVGELTMDTKEFLETALNDKAEFILTGPDGSRSSVMLSARYLPINIKLQPRESINDQGLLKVTVIGGKNLASADRSGKSDPNITFLLNGHKVFKSQTVKKTLNPVWNETFDTVVPSRVRAKLQYEVNDWNQLGTAEELGSGLVDLAQLEPFELLPVDLPVALNGKPAGSVQLKLLFTPQIIARTRGKTSTFSSAGRTVTNIGGAALGAPVAVGKGLVHGVGAVGGGVVAGGGAIVGGVGHGVGAIVGAPGKLFGRKNKGTTVQQNAVPTTLSEESGYQVPAGQQRSTVAAGQVSAPAGAVAHGLPGSDVTTLPAGEGQAPEEPGMLTVAVLSAKDIQPAGSHNASSLKPYVQLKVGSKSYKTDHQKGVDVDFNETFNFNILPGTNSFSLAVFDKHSLGKDVELGTGEVDIWRHLQPAVPTADVLVELVGGGGLVKLRLDWQAGVGSKGGLARNRSRTPSVSSKNGEVGTPSRSKFGMTPKKEPSS</sequence>
<dbReference type="Proteomes" id="UP001565368">
    <property type="component" value="Unassembled WGS sequence"/>
</dbReference>
<feature type="transmembrane region" description="Helical" evidence="10">
    <location>
        <begin position="273"/>
        <end position="290"/>
    </location>
</feature>
<keyword evidence="14" id="KW-1185">Reference proteome</keyword>
<keyword evidence="7" id="KW-0446">Lipid-binding</keyword>
<keyword evidence="2" id="KW-0813">Transport</keyword>
<dbReference type="Pfam" id="PF25669">
    <property type="entry name" value="SMP_MUG190-like"/>
    <property type="match status" value="1"/>
</dbReference>
<evidence type="ECO:0000256" key="6">
    <source>
        <dbReference type="ARBA" id="ARBA00023055"/>
    </source>
</evidence>
<gene>
    <name evidence="13" type="primary">TCB2</name>
    <name evidence="13" type="ORF">Q8F55_000402</name>
</gene>
<feature type="domain" description="C2" evidence="11">
    <location>
        <begin position="1192"/>
        <end position="1310"/>
    </location>
</feature>
<evidence type="ECO:0000256" key="3">
    <source>
        <dbReference type="ARBA" id="ARBA00022692"/>
    </source>
</evidence>
<dbReference type="CDD" id="cd04044">
    <property type="entry name" value="C2A_Tricalbin-like"/>
    <property type="match status" value="1"/>
</dbReference>
<feature type="region of interest" description="Disordered" evidence="9">
    <location>
        <begin position="1015"/>
        <end position="1065"/>
    </location>
</feature>
<feature type="compositionally biased region" description="Low complexity" evidence="9">
    <location>
        <begin position="19"/>
        <end position="33"/>
    </location>
</feature>
<dbReference type="Pfam" id="PF00168">
    <property type="entry name" value="C2"/>
    <property type="match status" value="5"/>
</dbReference>
<evidence type="ECO:0000256" key="4">
    <source>
        <dbReference type="ARBA" id="ARBA00022737"/>
    </source>
</evidence>
<dbReference type="InterPro" id="IPR037762">
    <property type="entry name" value="C2C_Tricalbin"/>
</dbReference>
<dbReference type="CDD" id="cd04045">
    <property type="entry name" value="C2C_Tricalbin-like"/>
    <property type="match status" value="1"/>
</dbReference>
<keyword evidence="3 10" id="KW-0812">Transmembrane</keyword>
<dbReference type="InterPro" id="IPR037756">
    <property type="entry name" value="C2D_Tricalbin"/>
</dbReference>
<feature type="transmembrane region" description="Helical" evidence="10">
    <location>
        <begin position="296"/>
        <end position="313"/>
    </location>
</feature>
<feature type="domain" description="C2" evidence="11">
    <location>
        <begin position="1465"/>
        <end position="1576"/>
    </location>
</feature>
<dbReference type="InterPro" id="IPR052455">
    <property type="entry name" value="Tricalbin_domain"/>
</dbReference>
<dbReference type="InterPro" id="IPR031468">
    <property type="entry name" value="SMP_LBD"/>
</dbReference>
<evidence type="ECO:0000256" key="2">
    <source>
        <dbReference type="ARBA" id="ARBA00022448"/>
    </source>
</evidence>
<feature type="domain" description="C2" evidence="11">
    <location>
        <begin position="802"/>
        <end position="932"/>
    </location>
</feature>
<evidence type="ECO:0000256" key="1">
    <source>
        <dbReference type="ARBA" id="ARBA00004370"/>
    </source>
</evidence>
<feature type="domain" description="C2" evidence="11">
    <location>
        <begin position="682"/>
        <end position="796"/>
    </location>
</feature>
<protein>
    <submittedName>
        <fullName evidence="13">Tricalbin-2</fullName>
    </submittedName>
</protein>
<evidence type="ECO:0000313" key="13">
    <source>
        <dbReference type="EMBL" id="KAL1412655.1"/>
    </source>
</evidence>
<dbReference type="Pfam" id="PF24920">
    <property type="entry name" value="C2_TCB1"/>
    <property type="match status" value="1"/>
</dbReference>